<name>I0HRY0_RUBGI</name>
<dbReference type="PANTHER" id="PTHR47691:SF3">
    <property type="entry name" value="HTH-TYPE TRANSCRIPTIONAL REGULATOR RV0890C-RELATED"/>
    <property type="match status" value="1"/>
</dbReference>
<dbReference type="SUPFAM" id="SSF52540">
    <property type="entry name" value="P-loop containing nucleoside triphosphate hydrolases"/>
    <property type="match status" value="1"/>
</dbReference>
<keyword evidence="5" id="KW-1185">Reference proteome</keyword>
<dbReference type="InterPro" id="IPR016032">
    <property type="entry name" value="Sig_transdc_resp-reg_C-effctor"/>
</dbReference>
<gene>
    <name evidence="4" type="ordered locus">RGE_24260</name>
</gene>
<dbReference type="GO" id="GO:0000160">
    <property type="term" value="P:phosphorelay signal transduction system"/>
    <property type="evidence" value="ECO:0007669"/>
    <property type="project" value="InterPro"/>
</dbReference>
<dbReference type="GO" id="GO:0016887">
    <property type="term" value="F:ATP hydrolysis activity"/>
    <property type="evidence" value="ECO:0007669"/>
    <property type="project" value="InterPro"/>
</dbReference>
<accession>I0HRY0</accession>
<dbReference type="InterPro" id="IPR001867">
    <property type="entry name" value="OmpR/PhoB-type_DNA-bd"/>
</dbReference>
<dbReference type="GO" id="GO:0006355">
    <property type="term" value="P:regulation of DNA-templated transcription"/>
    <property type="evidence" value="ECO:0007669"/>
    <property type="project" value="InterPro"/>
</dbReference>
<dbReference type="PROSITE" id="PS51755">
    <property type="entry name" value="OMPR_PHOB"/>
    <property type="match status" value="1"/>
</dbReference>
<dbReference type="Proteomes" id="UP000007883">
    <property type="component" value="Chromosome"/>
</dbReference>
<dbReference type="eggNOG" id="COG3710">
    <property type="taxonomic scope" value="Bacteria"/>
</dbReference>
<evidence type="ECO:0000256" key="1">
    <source>
        <dbReference type="ARBA" id="ARBA00023125"/>
    </source>
</evidence>
<proteinExistence type="predicted"/>
<evidence type="ECO:0000313" key="4">
    <source>
        <dbReference type="EMBL" id="BAL95767.1"/>
    </source>
</evidence>
<evidence type="ECO:0000259" key="3">
    <source>
        <dbReference type="PROSITE" id="PS51755"/>
    </source>
</evidence>
<organism evidence="4 5">
    <name type="scientific">Rubrivivax gelatinosus (strain NBRC 100245 / IL144)</name>
    <dbReference type="NCBI Taxonomy" id="983917"/>
    <lineage>
        <taxon>Bacteria</taxon>
        <taxon>Pseudomonadati</taxon>
        <taxon>Pseudomonadota</taxon>
        <taxon>Betaproteobacteria</taxon>
        <taxon>Burkholderiales</taxon>
        <taxon>Sphaerotilaceae</taxon>
        <taxon>Rubrivivax</taxon>
    </lineage>
</organism>
<dbReference type="InterPro" id="IPR036388">
    <property type="entry name" value="WH-like_DNA-bd_sf"/>
</dbReference>
<dbReference type="Gene3D" id="1.10.10.10">
    <property type="entry name" value="Winged helix-like DNA-binding domain superfamily/Winged helix DNA-binding domain"/>
    <property type="match status" value="1"/>
</dbReference>
<dbReference type="InterPro" id="IPR027417">
    <property type="entry name" value="P-loop_NTPase"/>
</dbReference>
<dbReference type="PRINTS" id="PR00364">
    <property type="entry name" value="DISEASERSIST"/>
</dbReference>
<dbReference type="CDD" id="cd00009">
    <property type="entry name" value="AAA"/>
    <property type="match status" value="1"/>
</dbReference>
<dbReference type="Pfam" id="PF13401">
    <property type="entry name" value="AAA_22"/>
    <property type="match status" value="1"/>
</dbReference>
<sequence length="832" mass="89008">MSPRVRVAHCTVDFGSHSVRRDGEAARLGSRAFDLLATLVEGRSRVISRAELIERVWPGPTVDDHALSAQIAALRKLLGPGAISTVPGRGYQLACDVEELADESQRVAGPYRVAELPAGPAGFVGRETELQALSALVDGRRLTSLCGPAGVGKTALALRLAQERRRAGLTVVWVEIGCHCGVDEIAASVADRLGVPQTRHVGPLPAVLAALRQHPALLVLDGAEACAASVYSIVDQFAGAPGLRILVGSQVALHHPQEQVLALDGLALAAPGTPRERLTRCDAMRLFLARAGLGDGRELDTLQLELALRVCRQVGGSPLAIRLLAARLRRLGAEGLMGLPYLNDSTQPARRQTLLATLQWSYGRLSPLGQLLLRRLAWCVRGFSFELALAIGRQEVAEEAVTEALDALIDCGLVGVEPGEPLRFRLPEPIRQFSLLQEPQPAQAAAGHARAVRVVYADADKARLDCSERVWRHRYEPDLDNLLAALRWASSHDAALAYALLGETTQLFLMTYRQQEYLDLVARTEELAPSAALAPAERARHCLALARVQAMTRTPSALAGAQEALALFSALGDARGAFAARVQLVSGVDAEPQRLAAAEAALPELIAACGEGFPPLLRRQRYQAEAMVCSFLGRPADALLACRASVAAAREAGWGFYLRIDLSNLAYLHLEVGDTAEAIRVGEELVALHRGRIGPQACFALGNHAHALLHGGRLAEARQALQRYADVARASDWASFEVLSAQFALFAAREGRLHAAAFLLGYADRCVERGARRFAAYSRSYDAAADCVRLGLPAAVATSCRQAGLAADPHQVVVVTLDEADYAPFVLMAGGG</sequence>
<dbReference type="HOGENOM" id="CLU_340936_0_0_4"/>
<dbReference type="Gene3D" id="3.40.50.300">
    <property type="entry name" value="P-loop containing nucleotide triphosphate hydrolases"/>
    <property type="match status" value="1"/>
</dbReference>
<dbReference type="STRING" id="983917.RGE_24260"/>
<dbReference type="Gene3D" id="1.25.40.10">
    <property type="entry name" value="Tetratricopeptide repeat domain"/>
    <property type="match status" value="1"/>
</dbReference>
<feature type="domain" description="OmpR/PhoB-type" evidence="3">
    <location>
        <begin position="2"/>
        <end position="95"/>
    </location>
</feature>
<dbReference type="SUPFAM" id="SSF46894">
    <property type="entry name" value="C-terminal effector domain of the bipartite response regulators"/>
    <property type="match status" value="1"/>
</dbReference>
<dbReference type="EMBL" id="AP012320">
    <property type="protein sequence ID" value="BAL95767.1"/>
    <property type="molecule type" value="Genomic_DNA"/>
</dbReference>
<dbReference type="AlphaFoldDB" id="I0HRY0"/>
<dbReference type="InterPro" id="IPR011990">
    <property type="entry name" value="TPR-like_helical_dom_sf"/>
</dbReference>
<dbReference type="KEGG" id="rge:RGE_24260"/>
<dbReference type="CDD" id="cd00383">
    <property type="entry name" value="trans_reg_C"/>
    <property type="match status" value="1"/>
</dbReference>
<dbReference type="PANTHER" id="PTHR47691">
    <property type="entry name" value="REGULATOR-RELATED"/>
    <property type="match status" value="1"/>
</dbReference>
<dbReference type="PATRIC" id="fig|983917.3.peg.2360"/>
<dbReference type="SMART" id="SM00862">
    <property type="entry name" value="Trans_reg_C"/>
    <property type="match status" value="1"/>
</dbReference>
<keyword evidence="1 2" id="KW-0238">DNA-binding</keyword>
<dbReference type="InterPro" id="IPR049945">
    <property type="entry name" value="AAA_22"/>
</dbReference>
<evidence type="ECO:0000256" key="2">
    <source>
        <dbReference type="PROSITE-ProRule" id="PRU01091"/>
    </source>
</evidence>
<dbReference type="Pfam" id="PF00486">
    <property type="entry name" value="Trans_reg_C"/>
    <property type="match status" value="1"/>
</dbReference>
<feature type="DNA-binding region" description="OmpR/PhoB-type" evidence="2">
    <location>
        <begin position="2"/>
        <end position="95"/>
    </location>
</feature>
<dbReference type="GO" id="GO:0003677">
    <property type="term" value="F:DNA binding"/>
    <property type="evidence" value="ECO:0007669"/>
    <property type="project" value="UniProtKB-UniRule"/>
</dbReference>
<protein>
    <submittedName>
        <fullName evidence="4">Putative CadC family transcriptional regulator</fullName>
    </submittedName>
</protein>
<evidence type="ECO:0000313" key="5">
    <source>
        <dbReference type="Proteomes" id="UP000007883"/>
    </source>
</evidence>
<dbReference type="eggNOG" id="COG3903">
    <property type="taxonomic scope" value="Bacteria"/>
</dbReference>
<reference evidence="4 5" key="1">
    <citation type="journal article" date="2012" name="J. Bacteriol.">
        <title>Complete genome sequence of phototrophic betaproteobacterium Rubrivivax gelatinosus IL144.</title>
        <authorList>
            <person name="Nagashima S."/>
            <person name="Kamimura A."/>
            <person name="Shimizu T."/>
            <person name="Nakamura-isaki S."/>
            <person name="Aono E."/>
            <person name="Sakamoto K."/>
            <person name="Ichikawa N."/>
            <person name="Nakazawa H."/>
            <person name="Sekine M."/>
            <person name="Yamazaki S."/>
            <person name="Fujita N."/>
            <person name="Shimada K."/>
            <person name="Hanada S."/>
            <person name="Nagashima K.V.P."/>
        </authorList>
    </citation>
    <scope>NUCLEOTIDE SEQUENCE [LARGE SCALE GENOMIC DNA]</scope>
    <source>
        <strain evidence="5">NBRC 100245 / IL144</strain>
    </source>
</reference>
<dbReference type="SUPFAM" id="SSF48452">
    <property type="entry name" value="TPR-like"/>
    <property type="match status" value="1"/>
</dbReference>
<dbReference type="RefSeq" id="WP_014428629.1">
    <property type="nucleotide sequence ID" value="NC_017075.1"/>
</dbReference>